<keyword evidence="1" id="KW-1133">Transmembrane helix</keyword>
<organism evidence="2 3">
    <name type="scientific">Falsiruegeria litorea R37</name>
    <dbReference type="NCBI Taxonomy" id="1200284"/>
    <lineage>
        <taxon>Bacteria</taxon>
        <taxon>Pseudomonadati</taxon>
        <taxon>Pseudomonadota</taxon>
        <taxon>Alphaproteobacteria</taxon>
        <taxon>Rhodobacterales</taxon>
        <taxon>Roseobacteraceae</taxon>
        <taxon>Falsiruegeria</taxon>
    </lineage>
</organism>
<evidence type="ECO:0008006" key="4">
    <source>
        <dbReference type="Google" id="ProtNLM"/>
    </source>
</evidence>
<proteinExistence type="predicted"/>
<dbReference type="RefSeq" id="WP_085797486.1">
    <property type="nucleotide sequence ID" value="NZ_FWFO01000004.1"/>
</dbReference>
<accession>A0A1Y5TM40</accession>
<protein>
    <recommendedName>
        <fullName evidence="4">Major facilitator superfamily (MFS) profile domain-containing protein</fullName>
    </recommendedName>
</protein>
<dbReference type="EMBL" id="FWFO01000004">
    <property type="protein sequence ID" value="SLN67123.1"/>
    <property type="molecule type" value="Genomic_DNA"/>
</dbReference>
<keyword evidence="1" id="KW-0472">Membrane</keyword>
<evidence type="ECO:0000256" key="1">
    <source>
        <dbReference type="SAM" id="Phobius"/>
    </source>
</evidence>
<evidence type="ECO:0000313" key="3">
    <source>
        <dbReference type="Proteomes" id="UP000193077"/>
    </source>
</evidence>
<feature type="transmembrane region" description="Helical" evidence="1">
    <location>
        <begin position="30"/>
        <end position="51"/>
    </location>
</feature>
<name>A0A1Y5TM40_9RHOB</name>
<gene>
    <name evidence="2" type="ORF">TRL7639_03855</name>
</gene>
<keyword evidence="1" id="KW-0812">Transmembrane</keyword>
<dbReference type="Proteomes" id="UP000193077">
    <property type="component" value="Unassembled WGS sequence"/>
</dbReference>
<evidence type="ECO:0000313" key="2">
    <source>
        <dbReference type="EMBL" id="SLN67123.1"/>
    </source>
</evidence>
<sequence>MAWVGLISGFFGGLLAAVLGYTVFALPLWLSLALYPLVGSLALFATIGVLLMRGRTDPPPPPAVLTAELETA</sequence>
<dbReference type="OrthoDB" id="9891077at2"/>
<dbReference type="AlphaFoldDB" id="A0A1Y5TM40"/>
<keyword evidence="3" id="KW-1185">Reference proteome</keyword>
<reference evidence="2 3" key="1">
    <citation type="submission" date="2017-03" db="EMBL/GenBank/DDBJ databases">
        <authorList>
            <person name="Afonso C.L."/>
            <person name="Miller P.J."/>
            <person name="Scott M.A."/>
            <person name="Spackman E."/>
            <person name="Goraichik I."/>
            <person name="Dimitrov K.M."/>
            <person name="Suarez D.L."/>
            <person name="Swayne D.E."/>
        </authorList>
    </citation>
    <scope>NUCLEOTIDE SEQUENCE [LARGE SCALE GENOMIC DNA]</scope>
    <source>
        <strain evidence="2 3">CECT 7639</strain>
    </source>
</reference>